<comment type="caution">
    <text evidence="3">The sequence shown here is derived from an EMBL/GenBank/DDBJ whole genome shotgun (WGS) entry which is preliminary data.</text>
</comment>
<dbReference type="InterPro" id="IPR001466">
    <property type="entry name" value="Beta-lactam-related"/>
</dbReference>
<evidence type="ECO:0000256" key="1">
    <source>
        <dbReference type="SAM" id="MobiDB-lite"/>
    </source>
</evidence>
<keyword evidence="3" id="KW-0378">Hydrolase</keyword>
<evidence type="ECO:0000259" key="2">
    <source>
        <dbReference type="Pfam" id="PF00144"/>
    </source>
</evidence>
<evidence type="ECO:0000313" key="3">
    <source>
        <dbReference type="EMBL" id="MFC5288831.1"/>
    </source>
</evidence>
<dbReference type="GO" id="GO:0016787">
    <property type="term" value="F:hydrolase activity"/>
    <property type="evidence" value="ECO:0007669"/>
    <property type="project" value="UniProtKB-KW"/>
</dbReference>
<name>A0ABW0ESI4_9PSEU</name>
<dbReference type="SUPFAM" id="SSF56601">
    <property type="entry name" value="beta-lactamase/transpeptidase-like"/>
    <property type="match status" value="1"/>
</dbReference>
<dbReference type="PANTHER" id="PTHR46825">
    <property type="entry name" value="D-ALANYL-D-ALANINE-CARBOXYPEPTIDASE/ENDOPEPTIDASE AMPH"/>
    <property type="match status" value="1"/>
</dbReference>
<dbReference type="InterPro" id="IPR050491">
    <property type="entry name" value="AmpC-like"/>
</dbReference>
<sequence length="430" mass="44884">MLDDQSSRYDRLRHQTKTPGTQLTISRGSAVRSWAGGLEEHGTDRVMTADSAVPIGSITKVFTAVLVLALVADDEVELDAPIRRYLRALRGTPIGGVSVRQLLTHTSGVVNEPPGAEAVAHSVPRYLQAVAACGTLHEPGSAFSYANAGSSILGAVAAEVTGMSWQEAVDAIVLAPLGITPRFVTGGKRAHACGHAVNAATGRVRPVDQGVGLAQAAAGGLACSADDLVKLGRALLEGGRQTALDEVDFAAMLVPEPSAKPVGLADAWGLSLARYDIAETSWWGHDGMATGTSCHLRIHPSEDVVVAFTANATSGHEMWRALLPVLEDQGIVVGEHHPPTPTKAALRAVDGYAGDYRNGDTDYRIVARGRDLVLVVDDEPSARLVLAEDGVFALCDPHSGKSVQTGLFLAGADNSVAGLQIAGRVARKVS</sequence>
<feature type="region of interest" description="Disordered" evidence="1">
    <location>
        <begin position="1"/>
        <end position="20"/>
    </location>
</feature>
<feature type="compositionally biased region" description="Basic and acidic residues" evidence="1">
    <location>
        <begin position="1"/>
        <end position="13"/>
    </location>
</feature>
<reference evidence="4" key="1">
    <citation type="journal article" date="2019" name="Int. J. Syst. Evol. Microbiol.">
        <title>The Global Catalogue of Microorganisms (GCM) 10K type strain sequencing project: providing services to taxonomists for standard genome sequencing and annotation.</title>
        <authorList>
            <consortium name="The Broad Institute Genomics Platform"/>
            <consortium name="The Broad Institute Genome Sequencing Center for Infectious Disease"/>
            <person name="Wu L."/>
            <person name="Ma J."/>
        </authorList>
    </citation>
    <scope>NUCLEOTIDE SEQUENCE [LARGE SCALE GENOMIC DNA]</scope>
    <source>
        <strain evidence="4">CCUG 59778</strain>
    </source>
</reference>
<dbReference type="EMBL" id="JBHSKF010000008">
    <property type="protein sequence ID" value="MFC5288831.1"/>
    <property type="molecule type" value="Genomic_DNA"/>
</dbReference>
<accession>A0ABW0ESI4</accession>
<proteinExistence type="predicted"/>
<dbReference type="Gene3D" id="3.40.710.10">
    <property type="entry name" value="DD-peptidase/beta-lactamase superfamily"/>
    <property type="match status" value="1"/>
</dbReference>
<dbReference type="InterPro" id="IPR012338">
    <property type="entry name" value="Beta-lactam/transpept-like"/>
</dbReference>
<dbReference type="PANTHER" id="PTHR46825:SF7">
    <property type="entry name" value="D-ALANYL-D-ALANINE CARBOXYPEPTIDASE"/>
    <property type="match status" value="1"/>
</dbReference>
<protein>
    <submittedName>
        <fullName evidence="3">Serine hydrolase domain-containing protein</fullName>
        <ecNumber evidence="3">3.-.-.-</ecNumber>
    </submittedName>
</protein>
<dbReference type="RefSeq" id="WP_378248684.1">
    <property type="nucleotide sequence ID" value="NZ_JBHSKF010000008.1"/>
</dbReference>
<dbReference type="Pfam" id="PF00144">
    <property type="entry name" value="Beta-lactamase"/>
    <property type="match status" value="1"/>
</dbReference>
<gene>
    <name evidence="3" type="ORF">ACFPM7_17380</name>
</gene>
<evidence type="ECO:0000313" key="4">
    <source>
        <dbReference type="Proteomes" id="UP001596157"/>
    </source>
</evidence>
<dbReference type="Proteomes" id="UP001596157">
    <property type="component" value="Unassembled WGS sequence"/>
</dbReference>
<keyword evidence="4" id="KW-1185">Reference proteome</keyword>
<dbReference type="EC" id="3.-.-.-" evidence="3"/>
<organism evidence="3 4">
    <name type="scientific">Actinokineospora guangxiensis</name>
    <dbReference type="NCBI Taxonomy" id="1490288"/>
    <lineage>
        <taxon>Bacteria</taxon>
        <taxon>Bacillati</taxon>
        <taxon>Actinomycetota</taxon>
        <taxon>Actinomycetes</taxon>
        <taxon>Pseudonocardiales</taxon>
        <taxon>Pseudonocardiaceae</taxon>
        <taxon>Actinokineospora</taxon>
    </lineage>
</organism>
<feature type="domain" description="Beta-lactamase-related" evidence="2">
    <location>
        <begin position="11"/>
        <end position="320"/>
    </location>
</feature>